<reference evidence="1" key="1">
    <citation type="submission" date="2020-01" db="EMBL/GenBank/DDBJ databases">
        <title>Genome Sequencing of Three Apophysomyces-Like Fungal Strains Confirms a Novel Fungal Genus in the Mucoromycota with divergent Burkholderia-like Endosymbiotic Bacteria.</title>
        <authorList>
            <person name="Stajich J.E."/>
            <person name="Macias A.M."/>
            <person name="Carter-House D."/>
            <person name="Lovett B."/>
            <person name="Kasson L.R."/>
            <person name="Berry K."/>
            <person name="Grigoriev I."/>
            <person name="Chang Y."/>
            <person name="Spatafora J."/>
            <person name="Kasson M.T."/>
        </authorList>
    </citation>
    <scope>NUCLEOTIDE SEQUENCE</scope>
    <source>
        <strain evidence="1">NRRL A-21654</strain>
    </source>
</reference>
<dbReference type="InterPro" id="IPR032675">
    <property type="entry name" value="LRR_dom_sf"/>
</dbReference>
<evidence type="ECO:0008006" key="3">
    <source>
        <dbReference type="Google" id="ProtNLM"/>
    </source>
</evidence>
<dbReference type="AlphaFoldDB" id="A0A8H7ERU4"/>
<organism evidence="1 2">
    <name type="scientific">Apophysomyces ossiformis</name>
    <dbReference type="NCBI Taxonomy" id="679940"/>
    <lineage>
        <taxon>Eukaryota</taxon>
        <taxon>Fungi</taxon>
        <taxon>Fungi incertae sedis</taxon>
        <taxon>Mucoromycota</taxon>
        <taxon>Mucoromycotina</taxon>
        <taxon>Mucoromycetes</taxon>
        <taxon>Mucorales</taxon>
        <taxon>Mucorineae</taxon>
        <taxon>Mucoraceae</taxon>
        <taxon>Apophysomyces</taxon>
    </lineage>
</organism>
<dbReference type="OrthoDB" id="550575at2759"/>
<dbReference type="SUPFAM" id="SSF52047">
    <property type="entry name" value="RNI-like"/>
    <property type="match status" value="1"/>
</dbReference>
<dbReference type="GO" id="GO:0031146">
    <property type="term" value="P:SCF-dependent proteasomal ubiquitin-dependent protein catabolic process"/>
    <property type="evidence" value="ECO:0007669"/>
    <property type="project" value="TreeGrafter"/>
</dbReference>
<dbReference type="PANTHER" id="PTHR13318:SF95">
    <property type="entry name" value="F-BOX PROTEIN YLR352W"/>
    <property type="match status" value="1"/>
</dbReference>
<dbReference type="Proteomes" id="UP000605846">
    <property type="component" value="Unassembled WGS sequence"/>
</dbReference>
<accession>A0A8H7ERU4</accession>
<dbReference type="Gene3D" id="3.80.10.10">
    <property type="entry name" value="Ribonuclease Inhibitor"/>
    <property type="match status" value="2"/>
</dbReference>
<dbReference type="InterPro" id="IPR006553">
    <property type="entry name" value="Leu-rich_rpt_Cys-con_subtyp"/>
</dbReference>
<sequence>MDPAECFSIEILDIILNYLGNSDLCALCCVNWVWRCIIIPRLYGIPRLDTQQRLHQFVSKTHGTILQQQITVLDFSMVRQYVTDDHMEKLGNCSSIRCLNLSNCSRLSSSAIHKFLSFLGGNNRTLEVVQLANCHLSEKTLAILGQMSGLRRLDLTNTMIRPCVSMDTTHHLGQMLLTPNTRCCRLENLDLSYCRWVDDRTLQNIAHGLPRLRRIDLCWCHRVSYTSILYLVQTLSRLEQIDLRHLDMIGVEMAWKLFHANLSLVTIDFSSRLRTARLIRQNYVISVEDQMP</sequence>
<dbReference type="EMBL" id="JABAYA010000136">
    <property type="protein sequence ID" value="KAF7723911.1"/>
    <property type="molecule type" value="Genomic_DNA"/>
</dbReference>
<dbReference type="InterPro" id="IPR036047">
    <property type="entry name" value="F-box-like_dom_sf"/>
</dbReference>
<comment type="caution">
    <text evidence="1">The sequence shown here is derived from an EMBL/GenBank/DDBJ whole genome shotgun (WGS) entry which is preliminary data.</text>
</comment>
<dbReference type="GO" id="GO:0019005">
    <property type="term" value="C:SCF ubiquitin ligase complex"/>
    <property type="evidence" value="ECO:0007669"/>
    <property type="project" value="TreeGrafter"/>
</dbReference>
<dbReference type="PANTHER" id="PTHR13318">
    <property type="entry name" value="PARTNER OF PAIRED, ISOFORM B-RELATED"/>
    <property type="match status" value="1"/>
</dbReference>
<dbReference type="SMART" id="SM00367">
    <property type="entry name" value="LRR_CC"/>
    <property type="match status" value="3"/>
</dbReference>
<name>A0A8H7ERU4_9FUNG</name>
<keyword evidence="2" id="KW-1185">Reference proteome</keyword>
<evidence type="ECO:0000313" key="2">
    <source>
        <dbReference type="Proteomes" id="UP000605846"/>
    </source>
</evidence>
<gene>
    <name evidence="1" type="ORF">EC973_001534</name>
</gene>
<dbReference type="SUPFAM" id="SSF81383">
    <property type="entry name" value="F-box domain"/>
    <property type="match status" value="1"/>
</dbReference>
<protein>
    <recommendedName>
        <fullName evidence="3">F-box domain-containing protein</fullName>
    </recommendedName>
</protein>
<proteinExistence type="predicted"/>
<evidence type="ECO:0000313" key="1">
    <source>
        <dbReference type="EMBL" id="KAF7723911.1"/>
    </source>
</evidence>